<dbReference type="SUPFAM" id="SSF56784">
    <property type="entry name" value="HAD-like"/>
    <property type="match status" value="1"/>
</dbReference>
<protein>
    <recommendedName>
        <fullName evidence="2">HAD family hydrolase</fullName>
    </recommendedName>
</protein>
<dbReference type="RefSeq" id="WP_271316930.1">
    <property type="nucleotide sequence ID" value="NZ_JABXJJ020000002.1"/>
</dbReference>
<dbReference type="Pfam" id="PF00702">
    <property type="entry name" value="Hydrolase"/>
    <property type="match status" value="1"/>
</dbReference>
<dbReference type="InterPro" id="IPR023214">
    <property type="entry name" value="HAD_sf"/>
</dbReference>
<dbReference type="InterPro" id="IPR050155">
    <property type="entry name" value="HAD-like_hydrolase_sf"/>
</dbReference>
<dbReference type="AlphaFoldDB" id="A0AA90GZ32"/>
<accession>A0AA90GZ32</accession>
<dbReference type="CDD" id="cd01427">
    <property type="entry name" value="HAD_like"/>
    <property type="match status" value="1"/>
</dbReference>
<sequence>MAEPRQPLVLVTDFDGTLYRGDAPILHYAEQAAVELSDRDRDGLLDAVERFLKHGIAAADEAPDETEAAALRAATDGWEVVASVAARRYGVDKPRLDRAFLSTRAYMATDACELEVPDAYRALLTELRLDGVRVVLATNSPADSLDALLDRLRVRPLLDAVVSSTGKPAGLGRLLAAELGDAAGTVRPDSAARGFALGDHWVNDVEPARELAVPTGYIDRYGRADGPATAVATDVEGLLPIVRSWADAVVRLEI</sequence>
<dbReference type="InterPro" id="IPR036412">
    <property type="entry name" value="HAD-like_sf"/>
</dbReference>
<name>A0AA90GZ32_9ACTN</name>
<dbReference type="Gene3D" id="3.40.50.1000">
    <property type="entry name" value="HAD superfamily/HAD-like"/>
    <property type="match status" value="1"/>
</dbReference>
<proteinExistence type="predicted"/>
<dbReference type="GO" id="GO:0008967">
    <property type="term" value="F:phosphoglycolate phosphatase activity"/>
    <property type="evidence" value="ECO:0007669"/>
    <property type="project" value="TreeGrafter"/>
</dbReference>
<evidence type="ECO:0000313" key="1">
    <source>
        <dbReference type="EMBL" id="MDI5968251.1"/>
    </source>
</evidence>
<reference evidence="1" key="1">
    <citation type="submission" date="2023-05" db="EMBL/GenBank/DDBJ databases">
        <title>Streptantibioticus silvisoli sp. nov., acidotolerant actinomycetes 1 from pine litter.</title>
        <authorList>
            <person name="Swiecimska M."/>
            <person name="Golinska P."/>
            <person name="Sangal V."/>
            <person name="Wachnowicz B."/>
            <person name="Goodfellow M."/>
        </authorList>
    </citation>
    <scope>NUCLEOTIDE SEQUENCE</scope>
    <source>
        <strain evidence="1">SL13</strain>
    </source>
</reference>
<gene>
    <name evidence="1" type="ORF">POF50_002630</name>
</gene>
<dbReference type="GO" id="GO:0006281">
    <property type="term" value="P:DNA repair"/>
    <property type="evidence" value="ECO:0007669"/>
    <property type="project" value="TreeGrafter"/>
</dbReference>
<dbReference type="PANTHER" id="PTHR43434:SF22">
    <property type="entry name" value="PHOSPHOGLYCOLATE PHOSPHATASE"/>
    <property type="match status" value="1"/>
</dbReference>
<organism evidence="1">
    <name type="scientific">Streptantibioticus silvisoli</name>
    <dbReference type="NCBI Taxonomy" id="2705255"/>
    <lineage>
        <taxon>Bacteria</taxon>
        <taxon>Bacillati</taxon>
        <taxon>Actinomycetota</taxon>
        <taxon>Actinomycetes</taxon>
        <taxon>Kitasatosporales</taxon>
        <taxon>Streptomycetaceae</taxon>
        <taxon>Streptantibioticus</taxon>
    </lineage>
</organism>
<evidence type="ECO:0008006" key="2">
    <source>
        <dbReference type="Google" id="ProtNLM"/>
    </source>
</evidence>
<comment type="caution">
    <text evidence="1">The sequence shown here is derived from an EMBL/GenBank/DDBJ whole genome shotgun (WGS) entry which is preliminary data.</text>
</comment>
<dbReference type="EMBL" id="JABXJJ020000002">
    <property type="protein sequence ID" value="MDI5968251.1"/>
    <property type="molecule type" value="Genomic_DNA"/>
</dbReference>
<dbReference type="PANTHER" id="PTHR43434">
    <property type="entry name" value="PHOSPHOGLYCOLATE PHOSPHATASE"/>
    <property type="match status" value="1"/>
</dbReference>